<feature type="transmembrane region" description="Helical" evidence="1">
    <location>
        <begin position="20"/>
        <end position="39"/>
    </location>
</feature>
<keyword evidence="3" id="KW-1185">Reference proteome</keyword>
<protein>
    <submittedName>
        <fullName evidence="2">Uncharacterized protein</fullName>
    </submittedName>
</protein>
<evidence type="ECO:0000256" key="1">
    <source>
        <dbReference type="SAM" id="Phobius"/>
    </source>
</evidence>
<evidence type="ECO:0000313" key="3">
    <source>
        <dbReference type="Proteomes" id="UP000002039"/>
    </source>
</evidence>
<organism evidence="2 3">
    <name type="scientific">Ajellomyces dermatitidis (strain ER-3 / ATCC MYA-2586)</name>
    <name type="common">Blastomyces dermatitidis</name>
    <dbReference type="NCBI Taxonomy" id="559297"/>
    <lineage>
        <taxon>Eukaryota</taxon>
        <taxon>Fungi</taxon>
        <taxon>Dikarya</taxon>
        <taxon>Ascomycota</taxon>
        <taxon>Pezizomycotina</taxon>
        <taxon>Eurotiomycetes</taxon>
        <taxon>Eurotiomycetidae</taxon>
        <taxon>Onygenales</taxon>
        <taxon>Ajellomycetaceae</taxon>
        <taxon>Blastomyces</taxon>
    </lineage>
</organism>
<sequence>MTGSQFTSYHGCQGPSNNSLVSSITLFVITFASALISNLKPLVRSPGVKRALYQGFLDFTNRFQGRDSPYGREFGLGTKGLLIQFHMRLARQQGDGRNYNPPHVARAPCNHQPFSRAKIRREKRIGREVVVLMIKMHGDRFGNKAGLLQRSEIRRKMVVGWMTVARDGGFISSWYEK</sequence>
<reference evidence="3" key="1">
    <citation type="journal article" date="2015" name="PLoS Genet.">
        <title>The dynamic genome and transcriptome of the human fungal pathogen Blastomyces and close relative Emmonsia.</title>
        <authorList>
            <person name="Munoz J.F."/>
            <person name="Gauthier G.M."/>
            <person name="Desjardins C.A."/>
            <person name="Gallo J.E."/>
            <person name="Holder J."/>
            <person name="Sullivan T.D."/>
            <person name="Marty A.J."/>
            <person name="Carmen J.C."/>
            <person name="Chen Z."/>
            <person name="Ding L."/>
            <person name="Gujja S."/>
            <person name="Magrini V."/>
            <person name="Misas E."/>
            <person name="Mitreva M."/>
            <person name="Priest M."/>
            <person name="Saif S."/>
            <person name="Whiston E.A."/>
            <person name="Young S."/>
            <person name="Zeng Q."/>
            <person name="Goldman W.E."/>
            <person name="Mardis E.R."/>
            <person name="Taylor J.W."/>
            <person name="McEwen J.G."/>
            <person name="Clay O.K."/>
            <person name="Klein B.S."/>
            <person name="Cuomo C.A."/>
        </authorList>
    </citation>
    <scope>NUCLEOTIDE SEQUENCE [LARGE SCALE GENOMIC DNA]</scope>
    <source>
        <strain evidence="3">ER-3 / ATCC MYA-2586</strain>
    </source>
</reference>
<name>A0ABX2VSL2_AJEDR</name>
<accession>A0ABX2VSL2</accession>
<keyword evidence="1" id="KW-0472">Membrane</keyword>
<proteinExistence type="predicted"/>
<evidence type="ECO:0000313" key="2">
    <source>
        <dbReference type="EMBL" id="OAT00199.1"/>
    </source>
</evidence>
<dbReference type="RefSeq" id="XP_045279926.1">
    <property type="nucleotide sequence ID" value="XM_045425732.1"/>
</dbReference>
<dbReference type="EMBL" id="EQ999974">
    <property type="protein sequence ID" value="OAT00199.1"/>
    <property type="molecule type" value="Genomic_DNA"/>
</dbReference>
<keyword evidence="1" id="KW-0812">Transmembrane</keyword>
<gene>
    <name evidence="2" type="ORF">BDCG_16507</name>
</gene>
<dbReference type="Proteomes" id="UP000002039">
    <property type="component" value="Unassembled WGS sequence"/>
</dbReference>
<keyword evidence="1" id="KW-1133">Transmembrane helix</keyword>
<dbReference type="GeneID" id="69031399"/>